<proteinExistence type="inferred from homology"/>
<dbReference type="InterPro" id="IPR002885">
    <property type="entry name" value="PPR_rpt"/>
</dbReference>
<dbReference type="Gramene" id="TraesROB_scaffold_008803_01G000300.1">
    <property type="protein sequence ID" value="TraesROB_scaffold_008803_01G000300.1"/>
    <property type="gene ID" value="TraesROB_scaffold_008803_01G000300"/>
</dbReference>
<dbReference type="EMBL" id="MT014406">
    <property type="protein sequence ID" value="QIP66400.1"/>
    <property type="molecule type" value="Genomic_DNA"/>
</dbReference>
<evidence type="ECO:0000256" key="3">
    <source>
        <dbReference type="ARBA" id="ARBA00022946"/>
    </source>
</evidence>
<dbReference type="AlphaFoldDB" id="A0A7S5S4G4"/>
<evidence type="ECO:0000256" key="2">
    <source>
        <dbReference type="ARBA" id="ARBA00022737"/>
    </source>
</evidence>
<comment type="similarity">
    <text evidence="1">Belongs to the PPR family. P subfamily.</text>
</comment>
<dbReference type="Pfam" id="PF12854">
    <property type="entry name" value="PPR_1"/>
    <property type="match status" value="1"/>
</dbReference>
<reference evidence="5" key="1">
    <citation type="journal article" date="2021" name="Nat. Commun.">
        <title>The genetic basis of cytoplasmic male sterility and fertility restoration in wheat.</title>
        <authorList>
            <person name="Melonek J."/>
            <person name="Duarte J."/>
            <person name="Martin J."/>
            <person name="Beuf L."/>
            <person name="Murigneux A."/>
            <person name="Varenne P."/>
            <person name="Comadran J."/>
            <person name="Specel S."/>
            <person name="Levadoux S."/>
            <person name="Bernath-Levin K."/>
            <person name="Torney F."/>
            <person name="Pichon J.-P."/>
            <person name="Perez P."/>
            <person name="Small I."/>
        </authorList>
    </citation>
    <scope>NUCLEOTIDE SEQUENCE</scope>
    <source>
        <strain evidence="5">FIELDER.NODE_140_length_2833_cov_187.683</strain>
    </source>
</reference>
<protein>
    <submittedName>
        <fullName evidence="5">Restorer of fertility-like protein</fullName>
    </submittedName>
</protein>
<evidence type="ECO:0000313" key="5">
    <source>
        <dbReference type="EMBL" id="QIP66400.1"/>
    </source>
</evidence>
<evidence type="ECO:0000256" key="4">
    <source>
        <dbReference type="PROSITE-ProRule" id="PRU00708"/>
    </source>
</evidence>
<organism evidence="5">
    <name type="scientific">Triticum aestivum</name>
    <name type="common">Wheat</name>
    <dbReference type="NCBI Taxonomy" id="4565"/>
    <lineage>
        <taxon>Eukaryota</taxon>
        <taxon>Viridiplantae</taxon>
        <taxon>Streptophyta</taxon>
        <taxon>Embryophyta</taxon>
        <taxon>Tracheophyta</taxon>
        <taxon>Spermatophyta</taxon>
        <taxon>Magnoliopsida</taxon>
        <taxon>Liliopsida</taxon>
        <taxon>Poales</taxon>
        <taxon>Poaceae</taxon>
        <taxon>BOP clade</taxon>
        <taxon>Pooideae</taxon>
        <taxon>Triticodae</taxon>
        <taxon>Triticeae</taxon>
        <taxon>Triticinae</taxon>
        <taxon>Triticum</taxon>
    </lineage>
</organism>
<dbReference type="Gramene" id="TraesCLE_scaffold_004640_01G000300.1">
    <property type="protein sequence ID" value="TraesCLE_scaffold_004640_01G000300.1"/>
    <property type="gene ID" value="TraesCLE_scaffold_004640_01G000300"/>
</dbReference>
<dbReference type="NCBIfam" id="TIGR00756">
    <property type="entry name" value="PPR"/>
    <property type="match status" value="2"/>
</dbReference>
<sequence>MICTGGQPDTVVYQSLIRGFCINDDLVKAKELVSEMINKGIPSPDIVFFSSVIQSLCIEGRVMDAHDILHLVIHIGERPGVLLFNSLVNGCCLAGKVDKLSDYLMPIPWNQLEHKVVTYSTLPDCYCKMERSIMVRLCSKKSGVRELHPNCYIWHRTGWVFRAGRTVAARKMFHEMTESGIAVSISI</sequence>
<keyword evidence="2" id="KW-0677">Repeat</keyword>
<dbReference type="Pfam" id="PF01535">
    <property type="entry name" value="PPR"/>
    <property type="match status" value="3"/>
</dbReference>
<accession>A0A7S5S4G4</accession>
<dbReference type="PROSITE" id="PS51375">
    <property type="entry name" value="PPR"/>
    <property type="match status" value="1"/>
</dbReference>
<dbReference type="Gene3D" id="1.25.40.10">
    <property type="entry name" value="Tetratricopeptide repeat domain"/>
    <property type="match status" value="1"/>
</dbReference>
<dbReference type="InterPro" id="IPR050872">
    <property type="entry name" value="PPR_P_subfamily"/>
</dbReference>
<dbReference type="Gramene" id="TraesWEE_scaffold_004581_01G000300.1">
    <property type="protein sequence ID" value="TraesWEE_scaffold_004581_01G000300.1"/>
    <property type="gene ID" value="TraesWEE_scaffold_004581_01G000300"/>
</dbReference>
<dbReference type="Gramene" id="TraesCS1B03G0307400.1">
    <property type="protein sequence ID" value="TraesCS1B03G0307400.1.CDS1"/>
    <property type="gene ID" value="TraesCS1B03G0307400"/>
</dbReference>
<evidence type="ECO:0000256" key="1">
    <source>
        <dbReference type="ARBA" id="ARBA00007626"/>
    </source>
</evidence>
<keyword evidence="3" id="KW-0809">Transit peptide</keyword>
<dbReference type="PANTHER" id="PTHR46128:SF358">
    <property type="entry name" value="TETRATRICOPEPTIDE REPEAT (TPR)-LIKE SUPERFAMILY PROTEIN"/>
    <property type="match status" value="1"/>
</dbReference>
<name>A0A7S5S4G4_WHEAT</name>
<dbReference type="PANTHER" id="PTHR46128">
    <property type="entry name" value="MITOCHONDRIAL GROUP I INTRON SPLICING FACTOR CCM1"/>
    <property type="match status" value="1"/>
</dbReference>
<feature type="repeat" description="PPR" evidence="4">
    <location>
        <begin position="9"/>
        <end position="43"/>
    </location>
</feature>
<dbReference type="InterPro" id="IPR011990">
    <property type="entry name" value="TPR-like_helical_dom_sf"/>
</dbReference>